<accession>X1D1K9</accession>
<gene>
    <name evidence="1" type="ORF">S01H4_58326</name>
</gene>
<organism evidence="1">
    <name type="scientific">marine sediment metagenome</name>
    <dbReference type="NCBI Taxonomy" id="412755"/>
    <lineage>
        <taxon>unclassified sequences</taxon>
        <taxon>metagenomes</taxon>
        <taxon>ecological metagenomes</taxon>
    </lineage>
</organism>
<feature type="non-terminal residue" evidence="1">
    <location>
        <position position="50"/>
    </location>
</feature>
<proteinExistence type="predicted"/>
<dbReference type="EMBL" id="BART01034057">
    <property type="protein sequence ID" value="GAH14017.1"/>
    <property type="molecule type" value="Genomic_DNA"/>
</dbReference>
<name>X1D1K9_9ZZZZ</name>
<dbReference type="AlphaFoldDB" id="X1D1K9"/>
<evidence type="ECO:0000313" key="1">
    <source>
        <dbReference type="EMBL" id="GAH14017.1"/>
    </source>
</evidence>
<sequence>MEVYLDKGIKEVITEFPEIEQILDLLLRIEILTHLKDIPFQVYEYKLYKL</sequence>
<comment type="caution">
    <text evidence="1">The sequence shown here is derived from an EMBL/GenBank/DDBJ whole genome shotgun (WGS) entry which is preliminary data.</text>
</comment>
<protein>
    <submittedName>
        <fullName evidence="1">Uncharacterized protein</fullName>
    </submittedName>
</protein>
<reference evidence="1" key="1">
    <citation type="journal article" date="2014" name="Front. Microbiol.">
        <title>High frequency of phylogenetically diverse reductive dehalogenase-homologous genes in deep subseafloor sedimentary metagenomes.</title>
        <authorList>
            <person name="Kawai M."/>
            <person name="Futagami T."/>
            <person name="Toyoda A."/>
            <person name="Takaki Y."/>
            <person name="Nishi S."/>
            <person name="Hori S."/>
            <person name="Arai W."/>
            <person name="Tsubouchi T."/>
            <person name="Morono Y."/>
            <person name="Uchiyama I."/>
            <person name="Ito T."/>
            <person name="Fujiyama A."/>
            <person name="Inagaki F."/>
            <person name="Takami H."/>
        </authorList>
    </citation>
    <scope>NUCLEOTIDE SEQUENCE</scope>
    <source>
        <strain evidence="1">Expedition CK06-06</strain>
    </source>
</reference>